<sequence>MNDAALISLQHTLALTVEMIDAAAHDNWALVTELDERRQFHLQQLQAGTLDSECRETLQVLQAHNRTLLECAEQVRDKVEQQLSQHQYNHRALQTYVMSAR</sequence>
<evidence type="ECO:0000256" key="5">
    <source>
        <dbReference type="ARBA" id="ARBA00093797"/>
    </source>
</evidence>
<keyword evidence="4" id="KW-0143">Chaperone</keyword>
<evidence type="ECO:0000256" key="2">
    <source>
        <dbReference type="ARBA" id="ARBA00022490"/>
    </source>
</evidence>
<evidence type="ECO:0000256" key="3">
    <source>
        <dbReference type="ARBA" id="ARBA00022795"/>
    </source>
</evidence>
<reference evidence="7" key="1">
    <citation type="journal article" date="2019" name="Int. J. Syst. Evol. Microbiol.">
        <title>The Global Catalogue of Microorganisms (GCM) 10K type strain sequencing project: providing services to taxonomists for standard genome sequencing and annotation.</title>
        <authorList>
            <consortium name="The Broad Institute Genomics Platform"/>
            <consortium name="The Broad Institute Genome Sequencing Center for Infectious Disease"/>
            <person name="Wu L."/>
            <person name="Ma J."/>
        </authorList>
    </citation>
    <scope>NUCLEOTIDE SEQUENCE [LARGE SCALE GENOMIC DNA]</scope>
    <source>
        <strain evidence="7">NBRC 111980</strain>
    </source>
</reference>
<dbReference type="Pfam" id="PF05400">
    <property type="entry name" value="FliT"/>
    <property type="match status" value="1"/>
</dbReference>
<protein>
    <recommendedName>
        <fullName evidence="5">Flagellar protein FliT</fullName>
    </recommendedName>
</protein>
<keyword evidence="7" id="KW-1185">Reference proteome</keyword>
<name>A0ABQ5XTS0_9GAMM</name>
<accession>A0ABQ5XTS0</accession>
<evidence type="ECO:0000256" key="4">
    <source>
        <dbReference type="ARBA" id="ARBA00023186"/>
    </source>
</evidence>
<comment type="caution">
    <text evidence="6">The sequence shown here is derived from an EMBL/GenBank/DDBJ whole genome shotgun (WGS) entry which is preliminary data.</text>
</comment>
<dbReference type="EMBL" id="BSOB01000025">
    <property type="protein sequence ID" value="GLQ93739.1"/>
    <property type="molecule type" value="Genomic_DNA"/>
</dbReference>
<comment type="subcellular location">
    <subcellularLocation>
        <location evidence="1">Cytoplasm</location>
        <location evidence="1">Cytosol</location>
    </subcellularLocation>
</comment>
<keyword evidence="3" id="KW-1005">Bacterial flagellum biogenesis</keyword>
<evidence type="ECO:0000313" key="7">
    <source>
        <dbReference type="Proteomes" id="UP001156670"/>
    </source>
</evidence>
<dbReference type="Proteomes" id="UP001156670">
    <property type="component" value="Unassembled WGS sequence"/>
</dbReference>
<proteinExistence type="predicted"/>
<organism evidence="6 7">
    <name type="scientific">Dyella acidisoli</name>
    <dbReference type="NCBI Taxonomy" id="1867834"/>
    <lineage>
        <taxon>Bacteria</taxon>
        <taxon>Pseudomonadati</taxon>
        <taxon>Pseudomonadota</taxon>
        <taxon>Gammaproteobacteria</taxon>
        <taxon>Lysobacterales</taxon>
        <taxon>Rhodanobacteraceae</taxon>
        <taxon>Dyella</taxon>
    </lineage>
</organism>
<dbReference type="InterPro" id="IPR008622">
    <property type="entry name" value="FliT"/>
</dbReference>
<evidence type="ECO:0000256" key="1">
    <source>
        <dbReference type="ARBA" id="ARBA00004514"/>
    </source>
</evidence>
<dbReference type="Gene3D" id="1.20.58.380">
    <property type="entry name" value="Flagellar protein flit"/>
    <property type="match status" value="1"/>
</dbReference>
<evidence type="ECO:0000313" key="6">
    <source>
        <dbReference type="EMBL" id="GLQ93739.1"/>
    </source>
</evidence>
<keyword evidence="2" id="KW-0963">Cytoplasm</keyword>
<dbReference type="RefSeq" id="WP_284321443.1">
    <property type="nucleotide sequence ID" value="NZ_BSOB01000025.1"/>
</dbReference>
<gene>
    <name evidence="6" type="ORF">GCM10007901_26900</name>
</gene>